<reference evidence="1 2" key="1">
    <citation type="submission" date="2018-03" db="EMBL/GenBank/DDBJ databases">
        <title>Complete genome sequence of Thauera aromatica, a model organism for studying aromatic compound degradation under denitrifying conditions.</title>
        <authorList>
            <person name="Lo H.-Y."/>
            <person name="Goris T."/>
            <person name="Boll M."/>
            <person name="Mueller J.A."/>
        </authorList>
    </citation>
    <scope>NUCLEOTIDE SEQUENCE [LARGE SCALE GENOMIC DNA]</scope>
    <source>
        <strain evidence="1 2">K172</strain>
    </source>
</reference>
<name>A0A2R4BR37_THAAR</name>
<dbReference type="OrthoDB" id="9181074at2"/>
<dbReference type="AlphaFoldDB" id="A0A2R4BR37"/>
<dbReference type="EMBL" id="CP028339">
    <property type="protein sequence ID" value="AVR89662.1"/>
    <property type="molecule type" value="Genomic_DNA"/>
</dbReference>
<protein>
    <submittedName>
        <fullName evidence="1">Phenylphosphate carboxylase subunit gamma</fullName>
    </submittedName>
</protein>
<gene>
    <name evidence="1" type="ORF">Tharo_2780</name>
</gene>
<accession>A0A2R4BR37</accession>
<dbReference type="Pfam" id="PF09662">
    <property type="entry name" value="Phenyl_P_gamma"/>
    <property type="match status" value="1"/>
</dbReference>
<keyword evidence="2" id="KW-1185">Reference proteome</keyword>
<proteinExistence type="predicted"/>
<evidence type="ECO:0000313" key="2">
    <source>
        <dbReference type="Proteomes" id="UP000241885"/>
    </source>
</evidence>
<dbReference type="Proteomes" id="UP000241885">
    <property type="component" value="Chromosome"/>
</dbReference>
<dbReference type="KEGG" id="tak:Tharo_2780"/>
<sequence>MNQWEVFVMDPAELPEGKQLELSVRTLNPGLKKYTYQRVRAEVSPALDKFPDQLQVRLGRGQLSPQRFSIRIIETVQRMPAKYL</sequence>
<evidence type="ECO:0000313" key="1">
    <source>
        <dbReference type="EMBL" id="AVR89662.1"/>
    </source>
</evidence>
<organism evidence="1 2">
    <name type="scientific">Thauera aromatica K172</name>
    <dbReference type="NCBI Taxonomy" id="44139"/>
    <lineage>
        <taxon>Bacteria</taxon>
        <taxon>Pseudomonadati</taxon>
        <taxon>Pseudomonadota</taxon>
        <taxon>Betaproteobacteria</taxon>
        <taxon>Rhodocyclales</taxon>
        <taxon>Zoogloeaceae</taxon>
        <taxon>Thauera</taxon>
    </lineage>
</organism>
<dbReference type="BioCyc" id="MetaCyc:MONOMER-20845"/>
<dbReference type="NCBIfam" id="TIGR02725">
    <property type="entry name" value="phenyl_P_gamma"/>
    <property type="match status" value="1"/>
</dbReference>
<dbReference type="InterPro" id="IPR014097">
    <property type="entry name" value="Phenyl_P_COase_g"/>
</dbReference>
<dbReference type="RefSeq" id="WP_107221737.1">
    <property type="nucleotide sequence ID" value="NZ_CP028339.1"/>
</dbReference>